<feature type="non-terminal residue" evidence="1">
    <location>
        <position position="1"/>
    </location>
</feature>
<dbReference type="EMBL" id="BMAW01130896">
    <property type="protein sequence ID" value="GFU36831.1"/>
    <property type="molecule type" value="Genomic_DNA"/>
</dbReference>
<dbReference type="EMBL" id="BMAW01017652">
    <property type="protein sequence ID" value="GFT55003.1"/>
    <property type="molecule type" value="Genomic_DNA"/>
</dbReference>
<dbReference type="EMBL" id="BMAW01035810">
    <property type="protein sequence ID" value="GFU41260.1"/>
    <property type="molecule type" value="Genomic_DNA"/>
</dbReference>
<proteinExistence type="predicted"/>
<protein>
    <submittedName>
        <fullName evidence="1">Uncharacterized protein</fullName>
    </submittedName>
</protein>
<dbReference type="AlphaFoldDB" id="A0A8X6K9U4"/>
<dbReference type="EMBL" id="BMAW01088298">
    <property type="protein sequence ID" value="GFS33996.1"/>
    <property type="molecule type" value="Genomic_DNA"/>
</dbReference>
<reference evidence="1" key="1">
    <citation type="submission" date="2020-08" db="EMBL/GenBank/DDBJ databases">
        <title>Multicomponent nature underlies the extraordinary mechanical properties of spider dragline silk.</title>
        <authorList>
            <person name="Kono N."/>
            <person name="Nakamura H."/>
            <person name="Mori M."/>
            <person name="Yoshida Y."/>
            <person name="Ohtoshi R."/>
            <person name="Malay A.D."/>
            <person name="Moran D.A.P."/>
            <person name="Tomita M."/>
            <person name="Numata K."/>
            <person name="Arakawa K."/>
        </authorList>
    </citation>
    <scope>NUCLEOTIDE SEQUENCE</scope>
</reference>
<dbReference type="Proteomes" id="UP000887013">
    <property type="component" value="Unassembled WGS sequence"/>
</dbReference>
<sequence>AGPRNCIGKDPRPLTSEIFIRLLRSEEVTKTTNE</sequence>
<name>A0A8X6K9U4_NEPPI</name>
<accession>A0A8X6K9U4</accession>
<evidence type="ECO:0000313" key="1">
    <source>
        <dbReference type="EMBL" id="GFS33996.1"/>
    </source>
</evidence>
<evidence type="ECO:0000313" key="3">
    <source>
        <dbReference type="EMBL" id="GFU36831.1"/>
    </source>
</evidence>
<gene>
    <name evidence="1" type="ORF">NPIL_48551</name>
    <name evidence="4" type="ORF">NPIL_60121</name>
    <name evidence="3" type="ORF">NPIL_641961</name>
    <name evidence="2" type="ORF">NPIL_90531</name>
</gene>
<comment type="caution">
    <text evidence="1">The sequence shown here is derived from an EMBL/GenBank/DDBJ whole genome shotgun (WGS) entry which is preliminary data.</text>
</comment>
<evidence type="ECO:0000313" key="4">
    <source>
        <dbReference type="EMBL" id="GFU41260.1"/>
    </source>
</evidence>
<organism evidence="1 5">
    <name type="scientific">Nephila pilipes</name>
    <name type="common">Giant wood spider</name>
    <name type="synonym">Nephila maculata</name>
    <dbReference type="NCBI Taxonomy" id="299642"/>
    <lineage>
        <taxon>Eukaryota</taxon>
        <taxon>Metazoa</taxon>
        <taxon>Ecdysozoa</taxon>
        <taxon>Arthropoda</taxon>
        <taxon>Chelicerata</taxon>
        <taxon>Arachnida</taxon>
        <taxon>Araneae</taxon>
        <taxon>Araneomorphae</taxon>
        <taxon>Entelegynae</taxon>
        <taxon>Araneoidea</taxon>
        <taxon>Nephilidae</taxon>
        <taxon>Nephila</taxon>
    </lineage>
</organism>
<evidence type="ECO:0000313" key="5">
    <source>
        <dbReference type="Proteomes" id="UP000887013"/>
    </source>
</evidence>
<evidence type="ECO:0000313" key="2">
    <source>
        <dbReference type="EMBL" id="GFT55003.1"/>
    </source>
</evidence>
<keyword evidence="5" id="KW-1185">Reference proteome</keyword>